<feature type="transmembrane region" description="Helical" evidence="2">
    <location>
        <begin position="307"/>
        <end position="329"/>
    </location>
</feature>
<proteinExistence type="predicted"/>
<comment type="caution">
    <text evidence="3">The sequence shown here is derived from an EMBL/GenBank/DDBJ whole genome shotgun (WGS) entry which is preliminary data.</text>
</comment>
<dbReference type="OrthoDB" id="3981028at2759"/>
<organism evidence="3 4">
    <name type="scientific">Candida metapsilosis</name>
    <dbReference type="NCBI Taxonomy" id="273372"/>
    <lineage>
        <taxon>Eukaryota</taxon>
        <taxon>Fungi</taxon>
        <taxon>Dikarya</taxon>
        <taxon>Ascomycota</taxon>
        <taxon>Saccharomycotina</taxon>
        <taxon>Pichiomycetes</taxon>
        <taxon>Debaryomycetaceae</taxon>
        <taxon>Candida/Lodderomyces clade</taxon>
        <taxon>Candida</taxon>
    </lineage>
</organism>
<feature type="compositionally biased region" description="Low complexity" evidence="1">
    <location>
        <begin position="271"/>
        <end position="285"/>
    </location>
</feature>
<dbReference type="RefSeq" id="XP_067547913.1">
    <property type="nucleotide sequence ID" value="XM_067692489.1"/>
</dbReference>
<keyword evidence="4" id="KW-1185">Reference proteome</keyword>
<keyword evidence="2" id="KW-0812">Transmembrane</keyword>
<dbReference type="EMBL" id="JAEOAQ010000004">
    <property type="protein sequence ID" value="KAG5418797.1"/>
    <property type="molecule type" value="Genomic_DNA"/>
</dbReference>
<sequence>MPPVSTSNSNGSSGPRSMPTEQLNPNNKTVENNYKLALKQFINKNFIGSFKSIHQVYYSSFNDYRQGTISEDLLIKIINLYLVVLGVCLKNNTLDQVQANAARNSFTSNEIFNQIKSVWLEADVPYEIKYNIQLVYISNQDLIGNKETYLHNLKKWYINIDTSDKYGAKLLDLVKFEILPQFEAYDESERLIGDNEDELKRLHEIKAGRQEYLNKLKQQQLDAEKSAKEAKAKEDAETKRGKRESKNLKYSSIKEIMNNYNKEDSKATVASSSTSSSSSSGRSLSRQQQAQNLKEKLNYMLNITKSYLARNSIVLVVLIILVFGSAKYLRNANIRDKIVETVKMAFKFTYV</sequence>
<dbReference type="GeneID" id="93652144"/>
<accession>A0A8H7ZBH9</accession>
<evidence type="ECO:0000313" key="3">
    <source>
        <dbReference type="EMBL" id="KAG5418797.1"/>
    </source>
</evidence>
<feature type="region of interest" description="Disordered" evidence="1">
    <location>
        <begin position="264"/>
        <end position="289"/>
    </location>
</feature>
<protein>
    <submittedName>
        <fullName evidence="3">Uncharacterized protein</fullName>
    </submittedName>
</protein>
<evidence type="ECO:0000256" key="2">
    <source>
        <dbReference type="SAM" id="Phobius"/>
    </source>
</evidence>
<dbReference type="Proteomes" id="UP000669133">
    <property type="component" value="Unassembled WGS sequence"/>
</dbReference>
<evidence type="ECO:0000256" key="1">
    <source>
        <dbReference type="SAM" id="MobiDB-lite"/>
    </source>
</evidence>
<feature type="region of interest" description="Disordered" evidence="1">
    <location>
        <begin position="1"/>
        <end position="27"/>
    </location>
</feature>
<name>A0A8H7ZBH9_9ASCO</name>
<keyword evidence="2" id="KW-0472">Membrane</keyword>
<keyword evidence="2" id="KW-1133">Transmembrane helix</keyword>
<dbReference type="AlphaFoldDB" id="A0A8H7ZBH9"/>
<reference evidence="3 4" key="1">
    <citation type="submission" date="2020-12" db="EMBL/GenBank/DDBJ databases">
        <title>Effect of drift, selection, and recombination on the evolution of hybrid genomes in Candida yeast pathogens.</title>
        <authorList>
            <person name="Mixao V."/>
            <person name="Ksiezopolska E."/>
            <person name="Saus E."/>
            <person name="Boekhout T."/>
            <person name="Gacser A."/>
            <person name="Gabaldon T."/>
        </authorList>
    </citation>
    <scope>NUCLEOTIDE SEQUENCE [LARGE SCALE GENOMIC DNA]</scope>
    <source>
        <strain evidence="3 4">BP57</strain>
    </source>
</reference>
<gene>
    <name evidence="3" type="ORF">I9W82_003515</name>
</gene>
<evidence type="ECO:0000313" key="4">
    <source>
        <dbReference type="Proteomes" id="UP000669133"/>
    </source>
</evidence>
<feature type="region of interest" description="Disordered" evidence="1">
    <location>
        <begin position="224"/>
        <end position="246"/>
    </location>
</feature>